<dbReference type="AlphaFoldDB" id="A0A1Q9H190"/>
<dbReference type="RefSeq" id="WP_075761919.1">
    <property type="nucleotide sequence ID" value="NZ_MJIL01000042.1"/>
</dbReference>
<keyword evidence="2" id="KW-0732">Signal</keyword>
<gene>
    <name evidence="3" type="ORF">BIT28_27485</name>
</gene>
<dbReference type="GO" id="GO:0047632">
    <property type="term" value="F:agmatine deiminase activity"/>
    <property type="evidence" value="ECO:0007669"/>
    <property type="project" value="TreeGrafter"/>
</dbReference>
<dbReference type="GO" id="GO:0009446">
    <property type="term" value="P:putrescine biosynthetic process"/>
    <property type="evidence" value="ECO:0007669"/>
    <property type="project" value="InterPro"/>
</dbReference>
<dbReference type="SUPFAM" id="SSF55909">
    <property type="entry name" value="Pentein"/>
    <property type="match status" value="1"/>
</dbReference>
<accession>A0A1Q9H190</accession>
<dbReference type="Pfam" id="PF04371">
    <property type="entry name" value="PAD_porph"/>
    <property type="match status" value="2"/>
</dbReference>
<dbReference type="PANTHER" id="PTHR31377">
    <property type="entry name" value="AGMATINE DEIMINASE-RELATED"/>
    <property type="match status" value="1"/>
</dbReference>
<comment type="caution">
    <text evidence="3">The sequence shown here is derived from an EMBL/GenBank/DDBJ whole genome shotgun (WGS) entry which is preliminary data.</text>
</comment>
<evidence type="ECO:0000313" key="4">
    <source>
        <dbReference type="Proteomes" id="UP000186905"/>
    </source>
</evidence>
<keyword evidence="4" id="KW-1185">Reference proteome</keyword>
<dbReference type="InterPro" id="IPR007466">
    <property type="entry name" value="Peptidyl-Arg-deiminase_porph"/>
</dbReference>
<evidence type="ECO:0000313" key="3">
    <source>
        <dbReference type="EMBL" id="OLQ81346.1"/>
    </source>
</evidence>
<organism evidence="3 4">
    <name type="scientific">Photobacterium proteolyticum</name>
    <dbReference type="NCBI Taxonomy" id="1903952"/>
    <lineage>
        <taxon>Bacteria</taxon>
        <taxon>Pseudomonadati</taxon>
        <taxon>Pseudomonadota</taxon>
        <taxon>Gammaproteobacteria</taxon>
        <taxon>Vibrionales</taxon>
        <taxon>Vibrionaceae</taxon>
        <taxon>Photobacterium</taxon>
    </lineage>
</organism>
<dbReference type="STRING" id="1903952.BIT28_27485"/>
<dbReference type="PANTHER" id="PTHR31377:SF0">
    <property type="entry name" value="AGMATINE DEIMINASE-RELATED"/>
    <property type="match status" value="1"/>
</dbReference>
<proteinExistence type="predicted"/>
<dbReference type="GO" id="GO:0004668">
    <property type="term" value="F:protein-arginine deiminase activity"/>
    <property type="evidence" value="ECO:0007669"/>
    <property type="project" value="InterPro"/>
</dbReference>
<dbReference type="OrthoDB" id="9808013at2"/>
<evidence type="ECO:0008006" key="5">
    <source>
        <dbReference type="Google" id="ProtNLM"/>
    </source>
</evidence>
<evidence type="ECO:0000256" key="2">
    <source>
        <dbReference type="SAM" id="SignalP"/>
    </source>
</evidence>
<keyword evidence="1" id="KW-0378">Hydrolase</keyword>
<sequence>MFRSHRKLLNIAILCATAALVACSTDSTTPSTNSTANSTKTTNVRVPAEWEPQAAVWMQYPDHWEANMRPAFARIVSVIQKYQPVHMLTRTQEENDQAQQLMTSLGVAETNLEWHVVPIDNAWMRDNGPIYVTDGTSTWIQNWGFNAWGGNFGGDVGYTKDNLIPDYVAEQLNVKSEQYLDYILEKGNVEVNGNGILVINWDCQDNRNPGMTQQEHEAILKEKLGVHTIIWAFGHYPGEGTTGHIDGTARFVNNNTLVVTVLDDSRTDDLLVNDAEAAGLNVLRYDGNPNWLVGNGFVAAMADEQTQYNASLKTQLESFYPGRDVFLIETSDIANAGGGIHCVTNDQPVI</sequence>
<evidence type="ECO:0000256" key="1">
    <source>
        <dbReference type="ARBA" id="ARBA00022801"/>
    </source>
</evidence>
<name>A0A1Q9H190_9GAMM</name>
<dbReference type="PROSITE" id="PS51257">
    <property type="entry name" value="PROKAR_LIPOPROTEIN"/>
    <property type="match status" value="1"/>
</dbReference>
<dbReference type="Gene3D" id="3.75.10.10">
    <property type="entry name" value="L-arginine/glycine Amidinotransferase, Chain A"/>
    <property type="match status" value="1"/>
</dbReference>
<protein>
    <recommendedName>
        <fullName evidence="5">Agmatine deiminase</fullName>
    </recommendedName>
</protein>
<dbReference type="Proteomes" id="UP000186905">
    <property type="component" value="Unassembled WGS sequence"/>
</dbReference>
<feature type="signal peptide" evidence="2">
    <location>
        <begin position="1"/>
        <end position="24"/>
    </location>
</feature>
<feature type="chain" id="PRO_5012299781" description="Agmatine deiminase" evidence="2">
    <location>
        <begin position="25"/>
        <end position="350"/>
    </location>
</feature>
<dbReference type="EMBL" id="MJIL01000042">
    <property type="protein sequence ID" value="OLQ81346.1"/>
    <property type="molecule type" value="Genomic_DNA"/>
</dbReference>
<reference evidence="3 4" key="1">
    <citation type="submission" date="2016-09" db="EMBL/GenBank/DDBJ databases">
        <title>Photobacterium proteolyticum sp. nov. a protease producing bacterium isolated from ocean sediments of Laizhou Bay.</title>
        <authorList>
            <person name="Li Y."/>
        </authorList>
    </citation>
    <scope>NUCLEOTIDE SEQUENCE [LARGE SCALE GENOMIC DNA]</scope>
    <source>
        <strain evidence="3 4">13-12</strain>
    </source>
</reference>